<evidence type="ECO:0000256" key="12">
    <source>
        <dbReference type="ARBA" id="ARBA00023268"/>
    </source>
</evidence>
<evidence type="ECO:0000256" key="6">
    <source>
        <dbReference type="ARBA" id="ARBA00022695"/>
    </source>
</evidence>
<keyword evidence="14 18" id="KW-0961">Cell wall biogenesis/degradation</keyword>
<feature type="binding site" evidence="18">
    <location>
        <position position="162"/>
    </location>
    <ligand>
        <name>UDP-N-acetyl-alpha-D-glucosamine</name>
        <dbReference type="ChEBI" id="CHEBI:57705"/>
    </ligand>
</feature>
<keyword evidence="12 18" id="KW-0511">Multifunctional enzyme</keyword>
<comment type="similarity">
    <text evidence="2 18">In the C-terminal section; belongs to the transferase hexapeptide repeat family.</text>
</comment>
<dbReference type="NCBIfam" id="NF010932">
    <property type="entry name" value="PRK14352.1"/>
    <property type="match status" value="1"/>
</dbReference>
<feature type="binding site" evidence="18">
    <location>
        <position position="349"/>
    </location>
    <ligand>
        <name>UDP-N-acetyl-alpha-D-glucosamine</name>
        <dbReference type="ChEBI" id="CHEBI:57705"/>
    </ligand>
</feature>
<keyword evidence="8 18" id="KW-0677">Repeat</keyword>
<feature type="binding site" evidence="18">
    <location>
        <begin position="108"/>
        <end position="110"/>
    </location>
    <ligand>
        <name>UDP-N-acetyl-alpha-D-glucosamine</name>
        <dbReference type="ChEBI" id="CHEBI:57705"/>
    </ligand>
</feature>
<dbReference type="InterPro" id="IPR001451">
    <property type="entry name" value="Hexapep"/>
</dbReference>
<dbReference type="InterPro" id="IPR050065">
    <property type="entry name" value="GlmU-like"/>
</dbReference>
<evidence type="ECO:0000256" key="5">
    <source>
        <dbReference type="ARBA" id="ARBA00022679"/>
    </source>
</evidence>
<reference evidence="21" key="1">
    <citation type="submission" date="2022-06" db="EMBL/GenBank/DDBJ databases">
        <title>Ornithinimicrobium HY1793.</title>
        <authorList>
            <person name="Huang Y."/>
        </authorList>
    </citation>
    <scope>NUCLEOTIDE SEQUENCE</scope>
    <source>
        <strain evidence="21">HY1793</strain>
    </source>
</reference>
<dbReference type="HAMAP" id="MF_01631">
    <property type="entry name" value="GlmU"/>
    <property type="match status" value="1"/>
</dbReference>
<evidence type="ECO:0000256" key="14">
    <source>
        <dbReference type="ARBA" id="ARBA00023316"/>
    </source>
</evidence>
<evidence type="ECO:0000256" key="1">
    <source>
        <dbReference type="ARBA" id="ARBA00004496"/>
    </source>
</evidence>
<comment type="catalytic activity">
    <reaction evidence="15 18">
        <text>alpha-D-glucosamine 1-phosphate + acetyl-CoA = N-acetyl-alpha-D-glucosamine 1-phosphate + CoA + H(+)</text>
        <dbReference type="Rhea" id="RHEA:13725"/>
        <dbReference type="ChEBI" id="CHEBI:15378"/>
        <dbReference type="ChEBI" id="CHEBI:57287"/>
        <dbReference type="ChEBI" id="CHEBI:57288"/>
        <dbReference type="ChEBI" id="CHEBI:57776"/>
        <dbReference type="ChEBI" id="CHEBI:58516"/>
        <dbReference type="EC" id="2.3.1.157"/>
    </reaction>
</comment>
<evidence type="ECO:0000259" key="20">
    <source>
        <dbReference type="Pfam" id="PF12804"/>
    </source>
</evidence>
<keyword evidence="10 18" id="KW-0133">Cell shape</keyword>
<comment type="similarity">
    <text evidence="3 18">In the N-terminal section; belongs to the N-acetylglucosamine-1-phosphate uridyltransferase family.</text>
</comment>
<accession>A0ABY4YRS8</accession>
<evidence type="ECO:0000256" key="8">
    <source>
        <dbReference type="ARBA" id="ARBA00022737"/>
    </source>
</evidence>
<evidence type="ECO:0000256" key="18">
    <source>
        <dbReference type="HAMAP-Rule" id="MF_01631"/>
    </source>
</evidence>
<feature type="binding site" evidence="18">
    <location>
        <position position="244"/>
    </location>
    <ligand>
        <name>Mg(2+)</name>
        <dbReference type="ChEBI" id="CHEBI:18420"/>
    </ligand>
</feature>
<feature type="binding site" evidence="18">
    <location>
        <begin position="84"/>
        <end position="85"/>
    </location>
    <ligand>
        <name>UDP-N-acetyl-alpha-D-glucosamine</name>
        <dbReference type="ChEBI" id="CHEBI:57705"/>
    </ligand>
</feature>
<dbReference type="CDD" id="cd02540">
    <property type="entry name" value="GT2_GlmU_N_bac"/>
    <property type="match status" value="1"/>
</dbReference>
<keyword evidence="9 18" id="KW-0460">Magnesium</keyword>
<feature type="binding site" evidence="18">
    <location>
        <position position="79"/>
    </location>
    <ligand>
        <name>UDP-N-acetyl-alpha-D-glucosamine</name>
        <dbReference type="ChEBI" id="CHEBI:57705"/>
    </ligand>
</feature>
<feature type="binding site" evidence="18">
    <location>
        <position position="367"/>
    </location>
    <ligand>
        <name>UDP-N-acetyl-alpha-D-glucosamine</name>
        <dbReference type="ChEBI" id="CHEBI:57705"/>
    </ligand>
</feature>
<dbReference type="SUPFAM" id="SSF53448">
    <property type="entry name" value="Nucleotide-diphospho-sugar transferases"/>
    <property type="match status" value="1"/>
</dbReference>
<feature type="binding site" evidence="18">
    <location>
        <position position="26"/>
    </location>
    <ligand>
        <name>UDP-N-acetyl-alpha-D-glucosamine</name>
        <dbReference type="ChEBI" id="CHEBI:57705"/>
    </ligand>
</feature>
<keyword evidence="22" id="KW-1185">Reference proteome</keyword>
<keyword evidence="11 18" id="KW-0573">Peptidoglycan synthesis</keyword>
<dbReference type="NCBIfam" id="TIGR01173">
    <property type="entry name" value="glmU"/>
    <property type="match status" value="1"/>
</dbReference>
<feature type="region of interest" description="Linker" evidence="18">
    <location>
        <begin position="247"/>
        <end position="267"/>
    </location>
</feature>
<evidence type="ECO:0000256" key="16">
    <source>
        <dbReference type="ARBA" id="ARBA00048493"/>
    </source>
</evidence>
<dbReference type="PROSITE" id="PS00101">
    <property type="entry name" value="HEXAPEP_TRANSFERASES"/>
    <property type="match status" value="1"/>
</dbReference>
<dbReference type="EC" id="2.7.7.23" evidence="18"/>
<feature type="domain" description="MobA-like NTP transferase" evidence="20">
    <location>
        <begin position="9"/>
        <end position="137"/>
    </location>
</feature>
<evidence type="ECO:0000256" key="9">
    <source>
        <dbReference type="ARBA" id="ARBA00022842"/>
    </source>
</evidence>
<feature type="binding site" evidence="18">
    <location>
        <begin position="402"/>
        <end position="403"/>
    </location>
    <ligand>
        <name>acetyl-CoA</name>
        <dbReference type="ChEBI" id="CHEBI:57288"/>
    </ligand>
</feature>
<feature type="binding site" evidence="18">
    <location>
        <position position="186"/>
    </location>
    <ligand>
        <name>UDP-N-acetyl-alpha-D-glucosamine</name>
        <dbReference type="ChEBI" id="CHEBI:57705"/>
    </ligand>
</feature>
<dbReference type="PANTHER" id="PTHR43584">
    <property type="entry name" value="NUCLEOTIDYL TRANSFERASE"/>
    <property type="match status" value="1"/>
</dbReference>
<dbReference type="CDD" id="cd03353">
    <property type="entry name" value="LbH_GlmU_C"/>
    <property type="match status" value="1"/>
</dbReference>
<dbReference type="InterPro" id="IPR029044">
    <property type="entry name" value="Nucleotide-diphossugar_trans"/>
</dbReference>
<sequence>MSENRPAAVIILAAGEGTRMKSKTPKVLHPIGGRTLVGHAIHAARGTDPAHLAVVVRHQREVVAPHVSEVDAEALIADQDEVKGTGRAVECGLEVLPPDLTGTVLVTYGDVPLLTTQTLRALTAAHEEAGNAVTVITSILDDPHGYGRVVRDQDGQVLKIVEQKDAIAARESGGADAGALDIKEINSGIYAFDAQVLRDSLTQVGTDNAQGEKYLTDVLGLARAAGRPVRAHVVDDRWQSEGVNDRVQLSNLGRILNERTVERWQREGVTIVDPATTWIDSDVTIGQDTVIRPGTQLLGATTIGEGAVVGPDTTLTSVQVGDGASVVRTQAELAVIGPEATVGPFSYLRPGTELGAKGKIGGFVETKNAVIEDGAKVPHLTYAGDATIKEGANIGAGTIFANYDGVNKHHTTIGRHSFVGSNSVLVAPVNVADGAYIGAGSAVTNDVEPGQIAVSRARQRNIDGWVERKRAGTSTAAAAEAAGAQQTDAPQTDAPGTDAPGTDAPASGQDQPAPRHTASEPEGGQA</sequence>
<feature type="binding site" evidence="18">
    <location>
        <begin position="12"/>
        <end position="15"/>
    </location>
    <ligand>
        <name>UDP-N-acetyl-alpha-D-glucosamine</name>
        <dbReference type="ChEBI" id="CHEBI:57705"/>
    </ligand>
</feature>
<keyword evidence="7 18" id="KW-0479">Metal-binding</keyword>
<name>A0ABY4YRS8_9MICO</name>
<feature type="region of interest" description="Pyrophosphorylase" evidence="18">
    <location>
        <begin position="1"/>
        <end position="246"/>
    </location>
</feature>
<evidence type="ECO:0000256" key="17">
    <source>
        <dbReference type="ARBA" id="ARBA00049628"/>
    </source>
</evidence>
<comment type="pathway">
    <text evidence="18">Bacterial outer membrane biogenesis; LPS lipid A biosynthesis.</text>
</comment>
<evidence type="ECO:0000256" key="13">
    <source>
        <dbReference type="ARBA" id="ARBA00023315"/>
    </source>
</evidence>
<feature type="binding site" evidence="18">
    <location>
        <position position="244"/>
    </location>
    <ligand>
        <name>UDP-N-acetyl-alpha-D-glucosamine</name>
        <dbReference type="ChEBI" id="CHEBI:57705"/>
    </ligand>
</feature>
<comment type="subunit">
    <text evidence="18">Homotrimer.</text>
</comment>
<organism evidence="21 22">
    <name type="scientific">Ornithinimicrobium faecis</name>
    <dbReference type="NCBI Taxonomy" id="2934158"/>
    <lineage>
        <taxon>Bacteria</taxon>
        <taxon>Bacillati</taxon>
        <taxon>Actinomycetota</taxon>
        <taxon>Actinomycetes</taxon>
        <taxon>Micrococcales</taxon>
        <taxon>Ornithinimicrobiaceae</taxon>
        <taxon>Ornithinimicrobium</taxon>
    </lineage>
</organism>
<feature type="region of interest" description="N-acetyltransferase" evidence="18">
    <location>
        <begin position="268"/>
        <end position="526"/>
    </location>
</feature>
<evidence type="ECO:0000313" key="21">
    <source>
        <dbReference type="EMBL" id="USQ79462.1"/>
    </source>
</evidence>
<dbReference type="InterPro" id="IPR018357">
    <property type="entry name" value="Hexapep_transf_CS"/>
</dbReference>
<evidence type="ECO:0000256" key="15">
    <source>
        <dbReference type="ARBA" id="ARBA00048247"/>
    </source>
</evidence>
<evidence type="ECO:0000256" key="11">
    <source>
        <dbReference type="ARBA" id="ARBA00022984"/>
    </source>
</evidence>
<dbReference type="InterPro" id="IPR005882">
    <property type="entry name" value="Bifunctional_GlmU"/>
</dbReference>
<feature type="region of interest" description="Disordered" evidence="19">
    <location>
        <begin position="469"/>
        <end position="526"/>
    </location>
</feature>
<dbReference type="Pfam" id="PF00132">
    <property type="entry name" value="Hexapep"/>
    <property type="match status" value="1"/>
</dbReference>
<evidence type="ECO:0000256" key="4">
    <source>
        <dbReference type="ARBA" id="ARBA00022490"/>
    </source>
</evidence>
<feature type="binding site" evidence="18">
    <location>
        <position position="421"/>
    </location>
    <ligand>
        <name>acetyl-CoA</name>
        <dbReference type="ChEBI" id="CHEBI:57288"/>
    </ligand>
</feature>
<gene>
    <name evidence="18 21" type="primary">glmU</name>
    <name evidence="21" type="ORF">NF556_17960</name>
</gene>
<feature type="active site" description="Proton acceptor" evidence="18">
    <location>
        <position position="379"/>
    </location>
</feature>
<dbReference type="InterPro" id="IPR025877">
    <property type="entry name" value="MobA-like_NTP_Trfase"/>
</dbReference>
<feature type="binding site" evidence="18">
    <location>
        <position position="396"/>
    </location>
    <ligand>
        <name>acetyl-CoA</name>
        <dbReference type="ChEBI" id="CHEBI:57288"/>
    </ligand>
</feature>
<evidence type="ECO:0000256" key="19">
    <source>
        <dbReference type="SAM" id="MobiDB-lite"/>
    </source>
</evidence>
<evidence type="ECO:0000256" key="3">
    <source>
        <dbReference type="ARBA" id="ARBA00007947"/>
    </source>
</evidence>
<dbReference type="PANTHER" id="PTHR43584:SF3">
    <property type="entry name" value="BIFUNCTIONAL PROTEIN GLMU"/>
    <property type="match status" value="1"/>
</dbReference>
<comment type="cofactor">
    <cofactor evidence="18">
        <name>Mg(2+)</name>
        <dbReference type="ChEBI" id="CHEBI:18420"/>
    </cofactor>
    <text evidence="18">Binds 1 Mg(2+) ion per subunit.</text>
</comment>
<feature type="compositionally biased region" description="Low complexity" evidence="19">
    <location>
        <begin position="472"/>
        <end position="489"/>
    </location>
</feature>
<feature type="binding site" evidence="18">
    <location>
        <position position="439"/>
    </location>
    <ligand>
        <name>acetyl-CoA</name>
        <dbReference type="ChEBI" id="CHEBI:57288"/>
    </ligand>
</feature>
<comment type="function">
    <text evidence="17 18">Catalyzes the last two sequential reactions in the de novo biosynthetic pathway for UDP-N-acetylglucosamine (UDP-GlcNAc). The C-terminal domain catalyzes the transfer of acetyl group from acetyl coenzyme A to glucosamine-1-phosphate (GlcN-1-P) to produce N-acetylglucosamine-1-phosphate (GlcNAc-1-P), which is converted into UDP-GlcNAc by the transfer of uridine 5-monophosphate (from uridine 5-triphosphate), a reaction catalyzed by the N-terminal domain.</text>
</comment>
<evidence type="ECO:0000256" key="10">
    <source>
        <dbReference type="ARBA" id="ARBA00022960"/>
    </source>
</evidence>
<comment type="catalytic activity">
    <reaction evidence="16 18">
        <text>N-acetyl-alpha-D-glucosamine 1-phosphate + UTP + H(+) = UDP-N-acetyl-alpha-D-glucosamine + diphosphate</text>
        <dbReference type="Rhea" id="RHEA:13509"/>
        <dbReference type="ChEBI" id="CHEBI:15378"/>
        <dbReference type="ChEBI" id="CHEBI:33019"/>
        <dbReference type="ChEBI" id="CHEBI:46398"/>
        <dbReference type="ChEBI" id="CHEBI:57705"/>
        <dbReference type="ChEBI" id="CHEBI:57776"/>
        <dbReference type="EC" id="2.7.7.23"/>
    </reaction>
</comment>
<dbReference type="Proteomes" id="UP001056455">
    <property type="component" value="Chromosome"/>
</dbReference>
<protein>
    <recommendedName>
        <fullName evidence="18">Bifunctional protein GlmU</fullName>
    </recommendedName>
    <domain>
        <recommendedName>
            <fullName evidence="18">UDP-N-acetylglucosamine pyrophosphorylase</fullName>
            <ecNumber evidence="18">2.7.7.23</ecNumber>
        </recommendedName>
        <alternativeName>
            <fullName evidence="18">N-acetylglucosamine-1-phosphate uridyltransferase</fullName>
        </alternativeName>
    </domain>
    <domain>
        <recommendedName>
            <fullName evidence="18">Glucosamine-1-phosphate N-acetyltransferase</fullName>
            <ecNumber evidence="18">2.3.1.157</ecNumber>
        </recommendedName>
    </domain>
</protein>
<feature type="binding site" evidence="18">
    <location>
        <position position="147"/>
    </location>
    <ligand>
        <name>UDP-N-acetyl-alpha-D-glucosamine</name>
        <dbReference type="ChEBI" id="CHEBI:57705"/>
    </ligand>
</feature>
<feature type="binding site" evidence="18">
    <location>
        <position position="393"/>
    </location>
    <ligand>
        <name>UDP-N-acetyl-alpha-D-glucosamine</name>
        <dbReference type="ChEBI" id="CHEBI:57705"/>
    </ligand>
</feature>
<evidence type="ECO:0000313" key="22">
    <source>
        <dbReference type="Proteomes" id="UP001056455"/>
    </source>
</evidence>
<dbReference type="SUPFAM" id="SSF51161">
    <property type="entry name" value="Trimeric LpxA-like enzymes"/>
    <property type="match status" value="1"/>
</dbReference>
<evidence type="ECO:0000256" key="7">
    <source>
        <dbReference type="ARBA" id="ARBA00022723"/>
    </source>
</evidence>
<dbReference type="InterPro" id="IPR011004">
    <property type="entry name" value="Trimer_LpxA-like_sf"/>
</dbReference>
<dbReference type="Gene3D" id="3.90.550.10">
    <property type="entry name" value="Spore Coat Polysaccharide Biosynthesis Protein SpsA, Chain A"/>
    <property type="match status" value="1"/>
</dbReference>
<keyword evidence="4 18" id="KW-0963">Cytoplasm</keyword>
<keyword evidence="13 18" id="KW-0012">Acyltransferase</keyword>
<proteinExistence type="inferred from homology"/>
<comment type="subcellular location">
    <subcellularLocation>
        <location evidence="1 18">Cytoplasm</location>
    </subcellularLocation>
</comment>
<dbReference type="Gene3D" id="2.160.10.10">
    <property type="entry name" value="Hexapeptide repeat proteins"/>
    <property type="match status" value="1"/>
</dbReference>
<dbReference type="Pfam" id="PF14602">
    <property type="entry name" value="Hexapep_2"/>
    <property type="match status" value="1"/>
</dbReference>
<feature type="binding site" evidence="18">
    <location>
        <position position="110"/>
    </location>
    <ligand>
        <name>Mg(2+)</name>
        <dbReference type="ChEBI" id="CHEBI:18420"/>
    </ligand>
</feature>
<evidence type="ECO:0000256" key="2">
    <source>
        <dbReference type="ARBA" id="ARBA00007707"/>
    </source>
</evidence>
<dbReference type="InterPro" id="IPR038009">
    <property type="entry name" value="GlmU_C_LbH"/>
</dbReference>
<dbReference type="Pfam" id="PF12804">
    <property type="entry name" value="NTP_transf_3"/>
    <property type="match status" value="1"/>
</dbReference>
<comment type="pathway">
    <text evidence="18">Nucleotide-sugar biosynthesis; UDP-N-acetyl-alpha-D-glucosamine biosynthesis; N-acetyl-alpha-D-glucosamine 1-phosphate from alpha-D-glucosamine 6-phosphate (route II): step 2/2.</text>
</comment>
<dbReference type="EMBL" id="CP099489">
    <property type="protein sequence ID" value="USQ79462.1"/>
    <property type="molecule type" value="Genomic_DNA"/>
</dbReference>
<dbReference type="EC" id="2.3.1.157" evidence="18"/>
<dbReference type="GO" id="GO:0003977">
    <property type="term" value="F:UDP-N-acetylglucosamine diphosphorylase activity"/>
    <property type="evidence" value="ECO:0007669"/>
    <property type="project" value="UniProtKB-EC"/>
</dbReference>
<keyword evidence="6 18" id="KW-0548">Nucleotidyltransferase</keyword>
<feature type="binding site" evidence="18">
    <location>
        <position position="382"/>
    </location>
    <ligand>
        <name>UDP-N-acetyl-alpha-D-glucosamine</name>
        <dbReference type="ChEBI" id="CHEBI:57705"/>
    </ligand>
</feature>
<feature type="binding site" evidence="18">
    <location>
        <position position="456"/>
    </location>
    <ligand>
        <name>acetyl-CoA</name>
        <dbReference type="ChEBI" id="CHEBI:57288"/>
    </ligand>
</feature>
<keyword evidence="5 18" id="KW-0808">Transferase</keyword>
<comment type="pathway">
    <text evidence="18">Nucleotide-sugar biosynthesis; UDP-N-acetyl-alpha-D-glucosamine biosynthesis; UDP-N-acetyl-alpha-D-glucosamine from N-acetyl-alpha-D-glucosamine 1-phosphate: step 1/1.</text>
</comment>
<dbReference type="RefSeq" id="WP_252592548.1">
    <property type="nucleotide sequence ID" value="NZ_CP099489.1"/>
</dbReference>